<feature type="region of interest" description="Disordered" evidence="1">
    <location>
        <begin position="103"/>
        <end position="130"/>
    </location>
</feature>
<name>A0A8C9CSV4_PERMB</name>
<dbReference type="PANTHER" id="PTHR12761">
    <property type="entry name" value="HERMANSKY-PUDLAK SYNDROME PROTEIN 1"/>
    <property type="match status" value="1"/>
</dbReference>
<keyword evidence="4" id="KW-1185">Reference proteome</keyword>
<reference evidence="3 4" key="1">
    <citation type="submission" date="2018-10" db="EMBL/GenBank/DDBJ databases">
        <title>Improved assembly of the deer mouse Peromyscus maniculatus genome.</title>
        <authorList>
            <person name="Lassance J.-M."/>
            <person name="Hoekstra H.E."/>
        </authorList>
    </citation>
    <scope>NUCLEOTIDE SEQUENCE [LARGE SCALE GENOMIC DNA]</scope>
</reference>
<evidence type="ECO:0000256" key="1">
    <source>
        <dbReference type="SAM" id="MobiDB-lite"/>
    </source>
</evidence>
<dbReference type="GO" id="GO:1903232">
    <property type="term" value="P:melanosome assembly"/>
    <property type="evidence" value="ECO:0007669"/>
    <property type="project" value="TreeGrafter"/>
</dbReference>
<feature type="domain" description="FUZ/MON1/HPS1 first Longin" evidence="2">
    <location>
        <begin position="2"/>
        <end position="84"/>
    </location>
</feature>
<dbReference type="Proteomes" id="UP000694547">
    <property type="component" value="Chromosome 1"/>
</dbReference>
<dbReference type="InterPro" id="IPR043972">
    <property type="entry name" value="FUZ/MON1/HPS1_longin_1"/>
</dbReference>
<protein>
    <submittedName>
        <fullName evidence="3">HPS1, biogenesis of lysosomal organelles complex 3 subunit 1</fullName>
    </submittedName>
</protein>
<reference evidence="3" key="3">
    <citation type="submission" date="2025-09" db="UniProtKB">
        <authorList>
            <consortium name="Ensembl"/>
        </authorList>
    </citation>
    <scope>IDENTIFICATION</scope>
</reference>
<accession>A0A8C9CSV4</accession>
<evidence type="ECO:0000313" key="4">
    <source>
        <dbReference type="Proteomes" id="UP000694547"/>
    </source>
</evidence>
<evidence type="ECO:0000313" key="3">
    <source>
        <dbReference type="Ensembl" id="ENSPEMP00000036531.1"/>
    </source>
</evidence>
<dbReference type="InterPro" id="IPR026053">
    <property type="entry name" value="HPS1"/>
</dbReference>
<dbReference type="GO" id="GO:0005085">
    <property type="term" value="F:guanyl-nucleotide exchange factor activity"/>
    <property type="evidence" value="ECO:0007669"/>
    <property type="project" value="TreeGrafter"/>
</dbReference>
<dbReference type="GO" id="GO:0031085">
    <property type="term" value="C:BLOC-3 complex"/>
    <property type="evidence" value="ECO:0007669"/>
    <property type="project" value="TreeGrafter"/>
</dbReference>
<dbReference type="PANTHER" id="PTHR12761:SF1">
    <property type="entry name" value="BLOC-3 COMPLEX MEMBER HPS1"/>
    <property type="match status" value="1"/>
</dbReference>
<organism evidence="3 4">
    <name type="scientific">Peromyscus maniculatus bairdii</name>
    <name type="common">Prairie deer mouse</name>
    <dbReference type="NCBI Taxonomy" id="230844"/>
    <lineage>
        <taxon>Eukaryota</taxon>
        <taxon>Metazoa</taxon>
        <taxon>Chordata</taxon>
        <taxon>Craniata</taxon>
        <taxon>Vertebrata</taxon>
        <taxon>Euteleostomi</taxon>
        <taxon>Mammalia</taxon>
        <taxon>Eutheria</taxon>
        <taxon>Euarchontoglires</taxon>
        <taxon>Glires</taxon>
        <taxon>Rodentia</taxon>
        <taxon>Myomorpha</taxon>
        <taxon>Muroidea</taxon>
        <taxon>Cricetidae</taxon>
        <taxon>Neotominae</taxon>
        <taxon>Peromyscus</taxon>
    </lineage>
</organism>
<dbReference type="GeneTree" id="ENSGT00390000015298"/>
<dbReference type="AlphaFoldDB" id="A0A8C9CSV4"/>
<evidence type="ECO:0000259" key="2">
    <source>
        <dbReference type="Pfam" id="PF19036"/>
    </source>
</evidence>
<reference evidence="3" key="2">
    <citation type="submission" date="2025-08" db="UniProtKB">
        <authorList>
            <consortium name="Ensembl"/>
        </authorList>
    </citation>
    <scope>IDENTIFICATION</scope>
</reference>
<dbReference type="Pfam" id="PF19036">
    <property type="entry name" value="Fuz_longin_1"/>
    <property type="match status" value="1"/>
</dbReference>
<sequence length="130" mass="14199">MKCVLVATEGAEVLFYWTDEEFEENLRLKFRQSENEEEELPALEDQLSTLLAPIIISSMTMLEKLSDTYTSFSTENDNHLCVLHLVRIRPRTCPGVEALSEAAGDLQPPAGTGAELRCGGSGAADSPPAL</sequence>
<dbReference type="Ensembl" id="ENSPEMT00000038680.1">
    <property type="protein sequence ID" value="ENSPEMP00000036531.1"/>
    <property type="gene ID" value="ENSPEMG00000016367.2"/>
</dbReference>
<proteinExistence type="predicted"/>
<dbReference type="GO" id="GO:0016192">
    <property type="term" value="P:vesicle-mediated transport"/>
    <property type="evidence" value="ECO:0007669"/>
    <property type="project" value="InterPro"/>
</dbReference>